<keyword evidence="1" id="KW-0732">Signal</keyword>
<dbReference type="Proteomes" id="UP000623067">
    <property type="component" value="Unassembled WGS sequence"/>
</dbReference>
<reference evidence="2" key="1">
    <citation type="journal article" date="2014" name="Int. J. Syst. Evol. Microbiol.">
        <title>Complete genome sequence of Corynebacterium casei LMG S-19264T (=DSM 44701T), isolated from a smear-ripened cheese.</title>
        <authorList>
            <consortium name="US DOE Joint Genome Institute (JGI-PGF)"/>
            <person name="Walter F."/>
            <person name="Albersmeier A."/>
            <person name="Kalinowski J."/>
            <person name="Ruckert C."/>
        </authorList>
    </citation>
    <scope>NUCLEOTIDE SEQUENCE</scope>
    <source>
        <strain evidence="2">CGMCC 1.15330</strain>
    </source>
</reference>
<dbReference type="AlphaFoldDB" id="A0A916SX49"/>
<sequence length="127" mass="13257">MTKLSLLILTPLLALGACNSQPSQPEVVVTNPDPLQNKLATAPKAELPPAIRADKSLRCGDGSLVAITFFQGDKQIMLRAPAKADPIKLVAPEAGKPYVGENGTTVSGDEKSVKVTLPGKSALTCHD</sequence>
<evidence type="ECO:0000313" key="3">
    <source>
        <dbReference type="Proteomes" id="UP000623067"/>
    </source>
</evidence>
<gene>
    <name evidence="2" type="ORF">GCM10011380_04840</name>
</gene>
<evidence type="ECO:0000313" key="2">
    <source>
        <dbReference type="EMBL" id="GGB18320.1"/>
    </source>
</evidence>
<feature type="signal peptide" evidence="1">
    <location>
        <begin position="1"/>
        <end position="16"/>
    </location>
</feature>
<evidence type="ECO:0000256" key="1">
    <source>
        <dbReference type="SAM" id="SignalP"/>
    </source>
</evidence>
<dbReference type="PROSITE" id="PS51257">
    <property type="entry name" value="PROKAR_LIPOPROTEIN"/>
    <property type="match status" value="1"/>
</dbReference>
<reference evidence="2" key="2">
    <citation type="submission" date="2020-09" db="EMBL/GenBank/DDBJ databases">
        <authorList>
            <person name="Sun Q."/>
            <person name="Zhou Y."/>
        </authorList>
    </citation>
    <scope>NUCLEOTIDE SEQUENCE</scope>
    <source>
        <strain evidence="2">CGMCC 1.15330</strain>
    </source>
</reference>
<feature type="chain" id="PRO_5037954817" description="C-type lysozyme inhibitor domain-containing protein" evidence="1">
    <location>
        <begin position="17"/>
        <end position="127"/>
    </location>
</feature>
<name>A0A916SX49_9SPHN</name>
<comment type="caution">
    <text evidence="2">The sequence shown here is derived from an EMBL/GenBank/DDBJ whole genome shotgun (WGS) entry which is preliminary data.</text>
</comment>
<accession>A0A916SX49</accession>
<dbReference type="EMBL" id="BMIH01000001">
    <property type="protein sequence ID" value="GGB18320.1"/>
    <property type="molecule type" value="Genomic_DNA"/>
</dbReference>
<proteinExistence type="predicted"/>
<protein>
    <recommendedName>
        <fullName evidence="4">C-type lysozyme inhibitor domain-containing protein</fullName>
    </recommendedName>
</protein>
<dbReference type="RefSeq" id="WP_188657064.1">
    <property type="nucleotide sequence ID" value="NZ_BMIH01000001.1"/>
</dbReference>
<keyword evidence="3" id="KW-1185">Reference proteome</keyword>
<evidence type="ECO:0008006" key="4">
    <source>
        <dbReference type="Google" id="ProtNLM"/>
    </source>
</evidence>
<organism evidence="2 3">
    <name type="scientific">Sphingomonas metalli</name>
    <dbReference type="NCBI Taxonomy" id="1779358"/>
    <lineage>
        <taxon>Bacteria</taxon>
        <taxon>Pseudomonadati</taxon>
        <taxon>Pseudomonadota</taxon>
        <taxon>Alphaproteobacteria</taxon>
        <taxon>Sphingomonadales</taxon>
        <taxon>Sphingomonadaceae</taxon>
        <taxon>Sphingomonas</taxon>
    </lineage>
</organism>